<keyword evidence="2" id="KW-1133">Transmembrane helix</keyword>
<protein>
    <submittedName>
        <fullName evidence="3">Uncharacterized protein</fullName>
    </submittedName>
</protein>
<dbReference type="RefSeq" id="WP_377058842.1">
    <property type="nucleotide sequence ID" value="NZ_JBHLUU010000120.1"/>
</dbReference>
<keyword evidence="4" id="KW-1185">Reference proteome</keyword>
<evidence type="ECO:0000256" key="2">
    <source>
        <dbReference type="SAM" id="Phobius"/>
    </source>
</evidence>
<feature type="region of interest" description="Disordered" evidence="1">
    <location>
        <begin position="39"/>
        <end position="61"/>
    </location>
</feature>
<keyword evidence="2" id="KW-0472">Membrane</keyword>
<accession>A0ABV6KZ94</accession>
<feature type="transmembrane region" description="Helical" evidence="2">
    <location>
        <begin position="353"/>
        <end position="375"/>
    </location>
</feature>
<evidence type="ECO:0000313" key="4">
    <source>
        <dbReference type="Proteomes" id="UP001589738"/>
    </source>
</evidence>
<dbReference type="EMBL" id="JBHLUU010000120">
    <property type="protein sequence ID" value="MFC0477331.1"/>
    <property type="molecule type" value="Genomic_DNA"/>
</dbReference>
<sequence length="524" mass="56921">MRDRQNLRILFTLCTLWMLLFIPLQSVIADVDDVITDNGGINETDPSDGSDESAGGGGEDVPWWEEAWDKVVDVGSDWKDQLGEIGKDISNEWNDFLDSSEEVFSDVSDWFDTKWNEAGDWLDTKWNEAGDWIDQKWNEAGDWLDRNKWAQTLIAAVIATVVIVAVLAGLAALGVVGAISLAVVAVIAVGAIAGGFIYQWIAGDDYSFWGALGSSTVGGVLGYLGMASGAFASAWGWLRATAWPAVQGWVRNTAVPWITGKWQAGVNWARTVAFPFIRTKFTAGVNFVRTKFTAGMNWVRTTAFPWVRGKVIAGWNWLKQSPIAKKAGIGFVAGAFSSTMGSLISLYTSQEPISLTSILIDAGIGAISGGLLGALMNGASLTWKVVTGLGIYGGMENMLGDLLKGEEGWLSLETFAIGAGVTVISLKVFGPLWEKVFTVEAPAEIVIKTTEEITKKLPEIYNYVEDTIKSNSNQPIEEPKKPDPSRNNQTKENNSSLNQDGLNPTNQEQTEVQNPKNHTVAPIQ</sequence>
<feature type="compositionally biased region" description="Polar residues" evidence="1">
    <location>
        <begin position="485"/>
        <end position="517"/>
    </location>
</feature>
<name>A0ABV6KZ94_9BACI</name>
<feature type="transmembrane region" description="Helical" evidence="2">
    <location>
        <begin position="221"/>
        <end position="238"/>
    </location>
</feature>
<gene>
    <name evidence="3" type="ORF">ACFFHF_19225</name>
</gene>
<dbReference type="Proteomes" id="UP001589738">
    <property type="component" value="Unassembled WGS sequence"/>
</dbReference>
<reference evidence="3 4" key="1">
    <citation type="submission" date="2024-09" db="EMBL/GenBank/DDBJ databases">
        <authorList>
            <person name="Sun Q."/>
            <person name="Mori K."/>
        </authorList>
    </citation>
    <scope>NUCLEOTIDE SEQUENCE [LARGE SCALE GENOMIC DNA]</scope>
    <source>
        <strain evidence="3 4">CGMCC 1.9126</strain>
    </source>
</reference>
<keyword evidence="2" id="KW-0812">Transmembrane</keyword>
<organism evidence="3 4">
    <name type="scientific">Robertmurraya beringensis</name>
    <dbReference type="NCBI Taxonomy" id="641660"/>
    <lineage>
        <taxon>Bacteria</taxon>
        <taxon>Bacillati</taxon>
        <taxon>Bacillota</taxon>
        <taxon>Bacilli</taxon>
        <taxon>Bacillales</taxon>
        <taxon>Bacillaceae</taxon>
        <taxon>Robertmurraya</taxon>
    </lineage>
</organism>
<feature type="transmembrane region" description="Helical" evidence="2">
    <location>
        <begin position="181"/>
        <end position="201"/>
    </location>
</feature>
<evidence type="ECO:0000256" key="1">
    <source>
        <dbReference type="SAM" id="MobiDB-lite"/>
    </source>
</evidence>
<feature type="transmembrane region" description="Helical" evidence="2">
    <location>
        <begin position="327"/>
        <end position="347"/>
    </location>
</feature>
<comment type="caution">
    <text evidence="3">The sequence shown here is derived from an EMBL/GenBank/DDBJ whole genome shotgun (WGS) entry which is preliminary data.</text>
</comment>
<evidence type="ECO:0000313" key="3">
    <source>
        <dbReference type="EMBL" id="MFC0477331.1"/>
    </source>
</evidence>
<feature type="transmembrane region" description="Helical" evidence="2">
    <location>
        <begin position="153"/>
        <end position="174"/>
    </location>
</feature>
<proteinExistence type="predicted"/>
<feature type="region of interest" description="Disordered" evidence="1">
    <location>
        <begin position="471"/>
        <end position="524"/>
    </location>
</feature>